<dbReference type="PANTHER" id="PTHR40469">
    <property type="entry name" value="SECRETED GLYCOSYL HYDROLASE"/>
    <property type="match status" value="1"/>
</dbReference>
<proteinExistence type="predicted"/>
<dbReference type="EMBL" id="CP035544">
    <property type="protein sequence ID" value="QBA65486.1"/>
    <property type="molecule type" value="Genomic_DNA"/>
</dbReference>
<accession>A0A411ECJ9</accession>
<dbReference type="InterPro" id="IPR029062">
    <property type="entry name" value="Class_I_gatase-like"/>
</dbReference>
<dbReference type="PROSITE" id="PS51257">
    <property type="entry name" value="PROKAR_LIPOPROTEIN"/>
    <property type="match status" value="1"/>
</dbReference>
<dbReference type="Proteomes" id="UP000290889">
    <property type="component" value="Chromosome"/>
</dbReference>
<feature type="domain" description="ThuA-like" evidence="1">
    <location>
        <begin position="42"/>
        <end position="251"/>
    </location>
</feature>
<evidence type="ECO:0000313" key="2">
    <source>
        <dbReference type="EMBL" id="QBA65486.1"/>
    </source>
</evidence>
<dbReference type="RefSeq" id="WP_129606755.1">
    <property type="nucleotide sequence ID" value="NZ_CP035544.1"/>
</dbReference>
<dbReference type="SUPFAM" id="SSF52317">
    <property type="entry name" value="Class I glutamine amidotransferase-like"/>
    <property type="match status" value="1"/>
</dbReference>
<reference evidence="2 3" key="1">
    <citation type="submission" date="2019-01" db="EMBL/GenBank/DDBJ databases">
        <title>Muriicola soli sp. nov., isolated from soil.</title>
        <authorList>
            <person name="Kang H.J."/>
            <person name="Kim S.B."/>
        </authorList>
    </citation>
    <scope>NUCLEOTIDE SEQUENCE [LARGE SCALE GENOMIC DNA]</scope>
    <source>
        <strain evidence="2 3">MMS17-SY002</strain>
    </source>
</reference>
<evidence type="ECO:0000313" key="3">
    <source>
        <dbReference type="Proteomes" id="UP000290889"/>
    </source>
</evidence>
<dbReference type="AlphaFoldDB" id="A0A411ECJ9"/>
<sequence>MSFKNTLLLGLTIALILMGCEQGKKNAKESATSEELPVIIPKILVFTKTQGYRHQAIEKGVSTLQDLSKTNSFTIIQTENSEDFNRENLKKYTLVIFLSTTLDVLNELQQQTFTEYINQGGNFMGVHAASDTEYDWPWYGNLVGAYFKSHPEQQQATIEVVDRSHLSTKHLNETWIHFDEWYNFKSINPDINVLMQVDESSYTGGENGERHPIAWYHEYEGGRSFYTGLGHTEEAYDDPDFQQHLLGGIFYCLGRDDSN</sequence>
<name>A0A411ECJ9_9FLAO</name>
<gene>
    <name evidence="2" type="ORF">EQY75_13680</name>
</gene>
<dbReference type="Pfam" id="PF06283">
    <property type="entry name" value="ThuA"/>
    <property type="match status" value="1"/>
</dbReference>
<evidence type="ECO:0000259" key="1">
    <source>
        <dbReference type="Pfam" id="PF06283"/>
    </source>
</evidence>
<organism evidence="2 3">
    <name type="scientific">Muriicola soli</name>
    <dbReference type="NCBI Taxonomy" id="2507538"/>
    <lineage>
        <taxon>Bacteria</taxon>
        <taxon>Pseudomonadati</taxon>
        <taxon>Bacteroidota</taxon>
        <taxon>Flavobacteriia</taxon>
        <taxon>Flavobacteriales</taxon>
        <taxon>Flavobacteriaceae</taxon>
        <taxon>Muriicola</taxon>
    </lineage>
</organism>
<dbReference type="PANTHER" id="PTHR40469:SF2">
    <property type="entry name" value="GALACTOSE-BINDING DOMAIN-LIKE SUPERFAMILY PROTEIN"/>
    <property type="match status" value="1"/>
</dbReference>
<keyword evidence="3" id="KW-1185">Reference proteome</keyword>
<protein>
    <submittedName>
        <fullName evidence="2">ThuA domain-containing protein</fullName>
    </submittedName>
</protein>
<dbReference type="KEGG" id="mur:EQY75_13680"/>
<dbReference type="InterPro" id="IPR029010">
    <property type="entry name" value="ThuA-like"/>
</dbReference>
<dbReference type="Gene3D" id="3.40.50.880">
    <property type="match status" value="1"/>
</dbReference>
<dbReference type="OrthoDB" id="9816308at2"/>